<accession>A0A068NWM3</accession>
<dbReference type="KEGG" id="fgi:OP10G_4399"/>
<dbReference type="AlphaFoldDB" id="A0A068NWM3"/>
<name>A0A068NWM3_FIMGI</name>
<protein>
    <recommendedName>
        <fullName evidence="3">DUF5655 domain-containing protein</fullName>
    </recommendedName>
</protein>
<sequence length="65" mass="7515">MKSYFRASFVLRNVTITPRIDKIQSFAPDQHVHYVRLANPEEVDEDIRALLLASTEYGEQQGRHG</sequence>
<evidence type="ECO:0000313" key="2">
    <source>
        <dbReference type="Proteomes" id="UP000027982"/>
    </source>
</evidence>
<reference evidence="1 2" key="1">
    <citation type="journal article" date="2014" name="PLoS ONE">
        <title>The first complete genome sequence of the class fimbriimonadia in the phylum armatimonadetes.</title>
        <authorList>
            <person name="Hu Z.Y."/>
            <person name="Wang Y.Z."/>
            <person name="Im W.T."/>
            <person name="Wang S.Y."/>
            <person name="Zhao G.P."/>
            <person name="Zheng H.J."/>
            <person name="Quan Z.X."/>
        </authorList>
    </citation>
    <scope>NUCLEOTIDE SEQUENCE [LARGE SCALE GENOMIC DNA]</scope>
    <source>
        <strain evidence="1">Gsoil 348</strain>
    </source>
</reference>
<dbReference type="HOGENOM" id="CLU_2843417_0_0_0"/>
<evidence type="ECO:0008006" key="3">
    <source>
        <dbReference type="Google" id="ProtNLM"/>
    </source>
</evidence>
<evidence type="ECO:0000313" key="1">
    <source>
        <dbReference type="EMBL" id="AIE87767.1"/>
    </source>
</evidence>
<proteinExistence type="predicted"/>
<keyword evidence="2" id="KW-1185">Reference proteome</keyword>
<gene>
    <name evidence="1" type="ORF">OP10G_4399</name>
</gene>
<dbReference type="EMBL" id="CP007139">
    <property type="protein sequence ID" value="AIE87767.1"/>
    <property type="molecule type" value="Genomic_DNA"/>
</dbReference>
<organism evidence="1 2">
    <name type="scientific">Fimbriimonas ginsengisoli Gsoil 348</name>
    <dbReference type="NCBI Taxonomy" id="661478"/>
    <lineage>
        <taxon>Bacteria</taxon>
        <taxon>Bacillati</taxon>
        <taxon>Armatimonadota</taxon>
        <taxon>Fimbriimonadia</taxon>
        <taxon>Fimbriimonadales</taxon>
        <taxon>Fimbriimonadaceae</taxon>
        <taxon>Fimbriimonas</taxon>
    </lineage>
</organism>
<dbReference type="Proteomes" id="UP000027982">
    <property type="component" value="Chromosome"/>
</dbReference>